<reference evidence="2" key="1">
    <citation type="submission" date="2006-12" db="EMBL/GenBank/DDBJ databases">
        <title>Complete sequence of Mycobacterium vanbaalenii PYR-1.</title>
        <authorList>
            <consortium name="US DOE Joint Genome Institute"/>
            <person name="Copeland A."/>
            <person name="Lucas S."/>
            <person name="Lapidus A."/>
            <person name="Barry K."/>
            <person name="Detter J.C."/>
            <person name="Glavina del Rio T."/>
            <person name="Hammon N."/>
            <person name="Israni S."/>
            <person name="Dalin E."/>
            <person name="Tice H."/>
            <person name="Pitluck S."/>
            <person name="Singan V."/>
            <person name="Schmutz J."/>
            <person name="Larimer F."/>
            <person name="Land M."/>
            <person name="Hauser L."/>
            <person name="Kyrpides N."/>
            <person name="Anderson I.J."/>
            <person name="Miller C."/>
            <person name="Richardson P."/>
        </authorList>
    </citation>
    <scope>NUCLEOTIDE SEQUENCE [LARGE SCALE GENOMIC DNA]</scope>
    <source>
        <strain evidence="2">PYR-1</strain>
    </source>
</reference>
<name>A1THS1_MYCVP</name>
<dbReference type="InterPro" id="IPR046633">
    <property type="entry name" value="DUF6745"/>
</dbReference>
<dbReference type="AlphaFoldDB" id="A1THS1"/>
<evidence type="ECO:0000313" key="2">
    <source>
        <dbReference type="EMBL" id="ABM16721.1"/>
    </source>
</evidence>
<dbReference type="Pfam" id="PF20530">
    <property type="entry name" value="DUF6745"/>
    <property type="match status" value="1"/>
</dbReference>
<evidence type="ECO:0000259" key="1">
    <source>
        <dbReference type="Pfam" id="PF20530"/>
    </source>
</evidence>
<dbReference type="Proteomes" id="UP000009159">
    <property type="component" value="Chromosome"/>
</dbReference>
<protein>
    <recommendedName>
        <fullName evidence="1">DUF6745 domain-containing protein</fullName>
    </recommendedName>
</protein>
<feature type="domain" description="DUF6745" evidence="1">
    <location>
        <begin position="117"/>
        <end position="245"/>
    </location>
</feature>
<dbReference type="STRING" id="350058.Mvan_5963"/>
<organism evidence="2 3">
    <name type="scientific">Mycolicibacterium vanbaalenii (strain DSM 7251 / JCM 13017 / BCRC 16820 / KCTC 9966 / NRRL B-24157 / PYR-1)</name>
    <name type="common">Mycobacterium vanbaalenii</name>
    <dbReference type="NCBI Taxonomy" id="350058"/>
    <lineage>
        <taxon>Bacteria</taxon>
        <taxon>Bacillati</taxon>
        <taxon>Actinomycetota</taxon>
        <taxon>Actinomycetes</taxon>
        <taxon>Mycobacteriales</taxon>
        <taxon>Mycobacteriaceae</taxon>
        <taxon>Mycolicibacterium</taxon>
    </lineage>
</organism>
<gene>
    <name evidence="2" type="ordered locus">Mvan_5963</name>
</gene>
<keyword evidence="3" id="KW-1185">Reference proteome</keyword>
<accession>A1THS1</accession>
<dbReference type="KEGG" id="mva:Mvan_5963"/>
<dbReference type="HOGENOM" id="CLU_899602_0_0_11"/>
<dbReference type="EMBL" id="CP000511">
    <property type="protein sequence ID" value="ABM16721.1"/>
    <property type="molecule type" value="Genomic_DNA"/>
</dbReference>
<evidence type="ECO:0000313" key="3">
    <source>
        <dbReference type="Proteomes" id="UP000009159"/>
    </source>
</evidence>
<sequence>MREVGGRDVFDEHRVAMLVEEFCRYRGVDAGTRIRVVENLDAAYAVVARKGPDHRWKTIATRHSGADFPPAHAIVPAVAERQAYDHALRMYHRAQPASIGRSWWLRHVVVSAAHWQRFSKAINTARQHGLGWMIRAHKDVVLVPRPALRYLEGSPGLLDDDSGRMAVEWPDGTGFHFLRGTPIDAELYKQIVDGQLSLRAVTAIADADVRSIALSYMSFQQLTSRTGAQLLDVGVRGTALYRLPLPGRIARDRSPGYGDYDYFIHMHDASHPDREFVEWVDPRIGARRDAELCQAHAFGITLQEWLSIEQEG</sequence>
<dbReference type="eggNOG" id="ENOG5031DGC">
    <property type="taxonomic scope" value="Bacteria"/>
</dbReference>
<proteinExistence type="predicted"/>